<evidence type="ECO:0000256" key="1">
    <source>
        <dbReference type="SAM" id="Coils"/>
    </source>
</evidence>
<organism evidence="3 4">
    <name type="scientific">Myxococcus xanthus</name>
    <dbReference type="NCBI Taxonomy" id="34"/>
    <lineage>
        <taxon>Bacteria</taxon>
        <taxon>Pseudomonadati</taxon>
        <taxon>Myxococcota</taxon>
        <taxon>Myxococcia</taxon>
        <taxon>Myxococcales</taxon>
        <taxon>Cystobacterineae</taxon>
        <taxon>Myxococcaceae</taxon>
        <taxon>Myxococcus</taxon>
    </lineage>
</organism>
<dbReference type="SUPFAM" id="SSF55073">
    <property type="entry name" value="Nucleotide cyclase"/>
    <property type="match status" value="1"/>
</dbReference>
<name>A0AAE6G5A5_MYXXA</name>
<dbReference type="Gene3D" id="3.40.50.300">
    <property type="entry name" value="P-loop containing nucleotide triphosphate hydrolases"/>
    <property type="match status" value="1"/>
</dbReference>
<sequence>MPVTHGRCSVRVVSSLHRELASQERAMGDVSSRRLAGSAAGMLRALPGQESQPASATPPEGSVALVFTDVQGSTRLWERCGAGMRDALEVHDRALRSLLVGSTGYEVKTQGDSFMIAFPSVLEALTWCLEAQDVLLRAPWPVDILSQPEAAEEVGPGGLLFRGLRVRMGVHVGEPECRVDARSGRTDYLGRMVNVAARVAAAGHGGQVLVSGGAWAQAAQGLEPLGRPAVRPLGAFRLKGIDDAVALVEVLPAHLSERRFGVPRAPRDRQGNVPVLQEGLVGRGIELGLLRRWLVDGTRLVTLLGPGGMGKTRLATSFGALELESGEWEGGVWLCELAEAQTAEALCLSVGHALGIPLRADGDPTEPAERLGRALNDCGDVLLILDNLEQAVQHLPATLGRWLQLAPRARFLATSREALGLPGERLLDLAPLSVPEEGESRLEELVRSDAVRLFAQRAREARGHFELTAGEAPKVADIVRQLDGIALAIELAAARMALLSVSQLRERLTRRFELLRTGRRDGRARQATLRGAIDWSWNLLEPEERAALARCSVFRGGFTLEAAEAVLGLPPDGPAVLDVLQSLRAKSLLRVLEAELPGGDSRLGQYESIRQYAAARLAEEGVGNVAALAERHADWYLSLAHGLRAQVRSQGGAEALQRLALERENLLAACDNALAVTPATARSVERALEALVALEPEVVTRGPVRLLLERLDAALALTDRVMGAPRLVAEAVAVRGRVFLEAGDLVSARRDLECARASLRRLGAVAGEKRVLVDLSIVARHEGELSQAWELVREARLLSSEGDRWLDAYTVGNLGLVEQARCGAEAAIPHLRAAQALFHGVGDVTFEVGFLSNCAVAIGEMGRTREAMSLLEDAMARSASVGDRAGHALARLNLGCYLLEEGRPQEAREHLLAAVRIGRQLGQRLLEGTALGELGRAELALGAWSEAWARLSEAVSGLGRVSRGQVLRFAVYRAVVEACVGDAAAAEASFVVLEGASELRDDPVLRELAALLRAAVDLAEARAARDDVARAQRAFESVRQRIARARCAPPEAASSDLRGALGFLEDALWRLTSEPEDVEAVEMEGRGTPVCAGAA</sequence>
<dbReference type="SUPFAM" id="SSF52540">
    <property type="entry name" value="P-loop containing nucleoside triphosphate hydrolases"/>
    <property type="match status" value="1"/>
</dbReference>
<dbReference type="RefSeq" id="WP_140795088.1">
    <property type="nucleotide sequence ID" value="NZ_CP017170.1"/>
</dbReference>
<dbReference type="EMBL" id="CP017174">
    <property type="protein sequence ID" value="QDE70980.1"/>
    <property type="molecule type" value="Genomic_DNA"/>
</dbReference>
<dbReference type="InterPro" id="IPR049945">
    <property type="entry name" value="AAA_22"/>
</dbReference>
<dbReference type="SUPFAM" id="SSF48452">
    <property type="entry name" value="TPR-like"/>
    <property type="match status" value="1"/>
</dbReference>
<dbReference type="SMART" id="SM00044">
    <property type="entry name" value="CYCc"/>
    <property type="match status" value="1"/>
</dbReference>
<dbReference type="InterPro" id="IPR001054">
    <property type="entry name" value="A/G_cyclase"/>
</dbReference>
<evidence type="ECO:0000259" key="2">
    <source>
        <dbReference type="PROSITE" id="PS50125"/>
    </source>
</evidence>
<protein>
    <submittedName>
        <fullName evidence="3">Cyclase</fullName>
    </submittedName>
</protein>
<gene>
    <name evidence="3" type="ORF">BHS09_30585</name>
</gene>
<evidence type="ECO:0000313" key="4">
    <source>
        <dbReference type="Proteomes" id="UP000320179"/>
    </source>
</evidence>
<dbReference type="PANTHER" id="PTHR47691">
    <property type="entry name" value="REGULATOR-RELATED"/>
    <property type="match status" value="1"/>
</dbReference>
<evidence type="ECO:0000313" key="3">
    <source>
        <dbReference type="EMBL" id="QDE70980.1"/>
    </source>
</evidence>
<dbReference type="GO" id="GO:0035556">
    <property type="term" value="P:intracellular signal transduction"/>
    <property type="evidence" value="ECO:0007669"/>
    <property type="project" value="InterPro"/>
</dbReference>
<dbReference type="GO" id="GO:0004016">
    <property type="term" value="F:adenylate cyclase activity"/>
    <property type="evidence" value="ECO:0007669"/>
    <property type="project" value="UniProtKB-ARBA"/>
</dbReference>
<dbReference type="InterPro" id="IPR029787">
    <property type="entry name" value="Nucleotide_cyclase"/>
</dbReference>
<feature type="coiled-coil region" evidence="1">
    <location>
        <begin position="1021"/>
        <end position="1048"/>
    </location>
</feature>
<dbReference type="InterPro" id="IPR027417">
    <property type="entry name" value="P-loop_NTPase"/>
</dbReference>
<dbReference type="GO" id="GO:0009190">
    <property type="term" value="P:cyclic nucleotide biosynthetic process"/>
    <property type="evidence" value="ECO:0007669"/>
    <property type="project" value="InterPro"/>
</dbReference>
<dbReference type="PANTHER" id="PTHR47691:SF3">
    <property type="entry name" value="HTH-TYPE TRANSCRIPTIONAL REGULATOR RV0890C-RELATED"/>
    <property type="match status" value="1"/>
</dbReference>
<dbReference type="PROSITE" id="PS50125">
    <property type="entry name" value="GUANYLATE_CYCLASE_2"/>
    <property type="match status" value="1"/>
</dbReference>
<dbReference type="GO" id="GO:0016887">
    <property type="term" value="F:ATP hydrolysis activity"/>
    <property type="evidence" value="ECO:0007669"/>
    <property type="project" value="InterPro"/>
</dbReference>
<dbReference type="InterPro" id="IPR011990">
    <property type="entry name" value="TPR-like_helical_dom_sf"/>
</dbReference>
<dbReference type="Proteomes" id="UP000320179">
    <property type="component" value="Chromosome"/>
</dbReference>
<dbReference type="CDD" id="cd07302">
    <property type="entry name" value="CHD"/>
    <property type="match status" value="1"/>
</dbReference>
<keyword evidence="1" id="KW-0175">Coiled coil</keyword>
<reference evidence="3 4" key="1">
    <citation type="journal article" date="2019" name="Science">
        <title>Social genes are selection hotspots in kin groups of a soil microbe.</title>
        <authorList>
            <person name="Wielgoss S."/>
            <person name="Wolfensberger R."/>
            <person name="Sun L."/>
            <person name="Fiegna F."/>
            <person name="Velicer G.J."/>
        </authorList>
    </citation>
    <scope>NUCLEOTIDE SEQUENCE [LARGE SCALE GENOMIC DNA]</scope>
    <source>
        <strain evidence="3 4">MC3.5.9c15</strain>
    </source>
</reference>
<dbReference type="Pfam" id="PF13401">
    <property type="entry name" value="AAA_22"/>
    <property type="match status" value="1"/>
</dbReference>
<dbReference type="AlphaFoldDB" id="A0AAE6G5A5"/>
<dbReference type="Gene3D" id="1.25.40.10">
    <property type="entry name" value="Tetratricopeptide repeat domain"/>
    <property type="match status" value="1"/>
</dbReference>
<accession>A0AAE6G5A5</accession>
<feature type="domain" description="Guanylate cyclase" evidence="2">
    <location>
        <begin position="64"/>
        <end position="200"/>
    </location>
</feature>
<dbReference type="Gene3D" id="3.30.70.1230">
    <property type="entry name" value="Nucleotide cyclase"/>
    <property type="match status" value="1"/>
</dbReference>
<proteinExistence type="predicted"/>
<dbReference type="Pfam" id="PF00211">
    <property type="entry name" value="Guanylate_cyc"/>
    <property type="match status" value="1"/>
</dbReference>